<dbReference type="InterPro" id="IPR004117">
    <property type="entry name" value="7tm6_olfct_rcpt"/>
</dbReference>
<protein>
    <recommendedName>
        <fullName evidence="13">Odorant receptor</fullName>
    </recommendedName>
</protein>
<dbReference type="GO" id="GO:0005549">
    <property type="term" value="F:odorant binding"/>
    <property type="evidence" value="ECO:0007669"/>
    <property type="project" value="InterPro"/>
</dbReference>
<reference evidence="11" key="1">
    <citation type="submission" date="2020-07" db="EMBL/GenBank/DDBJ databases">
        <authorList>
            <person name="Nazaruddin N."/>
        </authorList>
    </citation>
    <scope>NUCLEOTIDE SEQUENCE</scope>
</reference>
<evidence type="ECO:0000256" key="5">
    <source>
        <dbReference type="ARBA" id="ARBA00022725"/>
    </source>
</evidence>
<evidence type="ECO:0000256" key="3">
    <source>
        <dbReference type="ARBA" id="ARBA00022606"/>
    </source>
</evidence>
<comment type="caution">
    <text evidence="11">The sequence shown here is derived from an EMBL/GenBank/DDBJ whole genome shotgun (WGS) entry which is preliminary data.</text>
</comment>
<organism evidence="11 12">
    <name type="scientific">Heterotrigona itama</name>
    <dbReference type="NCBI Taxonomy" id="395501"/>
    <lineage>
        <taxon>Eukaryota</taxon>
        <taxon>Metazoa</taxon>
        <taxon>Ecdysozoa</taxon>
        <taxon>Arthropoda</taxon>
        <taxon>Hexapoda</taxon>
        <taxon>Insecta</taxon>
        <taxon>Pterygota</taxon>
        <taxon>Neoptera</taxon>
        <taxon>Endopterygota</taxon>
        <taxon>Hymenoptera</taxon>
        <taxon>Apocrita</taxon>
        <taxon>Aculeata</taxon>
        <taxon>Apoidea</taxon>
        <taxon>Anthophila</taxon>
        <taxon>Apidae</taxon>
        <taxon>Heterotrigona</taxon>
    </lineage>
</organism>
<dbReference type="EMBL" id="CAJDYZ010004219">
    <property type="protein sequence ID" value="CAD1471078.1"/>
    <property type="molecule type" value="Genomic_DNA"/>
</dbReference>
<sequence>VYKSIQIKDDYLAIMLTSSVLLTFLIYSTVSTFLGQRLIDHSSDVFYEAYNSYWYRIPLEAQKMYLMILRRSLKSCSYSKGNLFNLSFEGLCTVTRLRFLNTSK</sequence>
<proteinExistence type="predicted"/>
<evidence type="ECO:0008006" key="13">
    <source>
        <dbReference type="Google" id="ProtNLM"/>
    </source>
</evidence>
<gene>
    <name evidence="11" type="ORF">MHI_LOCUS211739</name>
</gene>
<evidence type="ECO:0000256" key="4">
    <source>
        <dbReference type="ARBA" id="ARBA00022692"/>
    </source>
</evidence>
<name>A0A6V7H0W1_9HYME</name>
<keyword evidence="4 10" id="KW-0812">Transmembrane</keyword>
<evidence type="ECO:0000256" key="2">
    <source>
        <dbReference type="ARBA" id="ARBA00022475"/>
    </source>
</evidence>
<dbReference type="GO" id="GO:0004984">
    <property type="term" value="F:olfactory receptor activity"/>
    <property type="evidence" value="ECO:0007669"/>
    <property type="project" value="InterPro"/>
</dbReference>
<feature type="non-terminal residue" evidence="11">
    <location>
        <position position="1"/>
    </location>
</feature>
<evidence type="ECO:0000256" key="1">
    <source>
        <dbReference type="ARBA" id="ARBA00004651"/>
    </source>
</evidence>
<keyword evidence="6 10" id="KW-1133">Transmembrane helix</keyword>
<accession>A0A6V7H0W1</accession>
<keyword evidence="5" id="KW-0552">Olfaction</keyword>
<evidence type="ECO:0000256" key="9">
    <source>
        <dbReference type="ARBA" id="ARBA00023224"/>
    </source>
</evidence>
<feature type="non-terminal residue" evidence="11">
    <location>
        <position position="104"/>
    </location>
</feature>
<evidence type="ECO:0000256" key="6">
    <source>
        <dbReference type="ARBA" id="ARBA00022989"/>
    </source>
</evidence>
<evidence type="ECO:0000256" key="10">
    <source>
        <dbReference type="SAM" id="Phobius"/>
    </source>
</evidence>
<comment type="subcellular location">
    <subcellularLocation>
        <location evidence="1">Cell membrane</location>
        <topology evidence="1">Multi-pass membrane protein</topology>
    </subcellularLocation>
</comment>
<dbReference type="OrthoDB" id="7530072at2759"/>
<evidence type="ECO:0000313" key="11">
    <source>
        <dbReference type="EMBL" id="CAD1471078.1"/>
    </source>
</evidence>
<evidence type="ECO:0000313" key="12">
    <source>
        <dbReference type="Proteomes" id="UP000752696"/>
    </source>
</evidence>
<dbReference type="GO" id="GO:0005886">
    <property type="term" value="C:plasma membrane"/>
    <property type="evidence" value="ECO:0007669"/>
    <property type="project" value="UniProtKB-SubCell"/>
</dbReference>
<feature type="transmembrane region" description="Helical" evidence="10">
    <location>
        <begin position="12"/>
        <end position="34"/>
    </location>
</feature>
<dbReference type="PANTHER" id="PTHR21137">
    <property type="entry name" value="ODORANT RECEPTOR"/>
    <property type="match status" value="1"/>
</dbReference>
<dbReference type="GO" id="GO:0007165">
    <property type="term" value="P:signal transduction"/>
    <property type="evidence" value="ECO:0007669"/>
    <property type="project" value="UniProtKB-KW"/>
</dbReference>
<dbReference type="Proteomes" id="UP000752696">
    <property type="component" value="Unassembled WGS sequence"/>
</dbReference>
<evidence type="ECO:0000256" key="8">
    <source>
        <dbReference type="ARBA" id="ARBA00023170"/>
    </source>
</evidence>
<keyword evidence="8" id="KW-0675">Receptor</keyword>
<dbReference type="PANTHER" id="PTHR21137:SF35">
    <property type="entry name" value="ODORANT RECEPTOR 19A-RELATED"/>
    <property type="match status" value="1"/>
</dbReference>
<dbReference type="Pfam" id="PF02949">
    <property type="entry name" value="7tm_6"/>
    <property type="match status" value="1"/>
</dbReference>
<keyword evidence="2" id="KW-1003">Cell membrane</keyword>
<keyword evidence="3" id="KW-0716">Sensory transduction</keyword>
<keyword evidence="12" id="KW-1185">Reference proteome</keyword>
<keyword evidence="7 10" id="KW-0472">Membrane</keyword>
<keyword evidence="9" id="KW-0807">Transducer</keyword>
<dbReference type="AlphaFoldDB" id="A0A6V7H0W1"/>
<evidence type="ECO:0000256" key="7">
    <source>
        <dbReference type="ARBA" id="ARBA00023136"/>
    </source>
</evidence>